<feature type="region of interest" description="Disordered" evidence="8">
    <location>
        <begin position="2792"/>
        <end position="2988"/>
    </location>
</feature>
<dbReference type="EMBL" id="JBJQOH010000007">
    <property type="protein sequence ID" value="KAL3679447.1"/>
    <property type="molecule type" value="Genomic_DNA"/>
</dbReference>
<dbReference type="GO" id="GO:0016787">
    <property type="term" value="F:hydrolase activity"/>
    <property type="evidence" value="ECO:0007669"/>
    <property type="project" value="UniProtKB-KW"/>
</dbReference>
<feature type="region of interest" description="Disordered" evidence="8">
    <location>
        <begin position="2414"/>
        <end position="2445"/>
    </location>
</feature>
<evidence type="ECO:0000256" key="6">
    <source>
        <dbReference type="ARBA" id="ARBA00023242"/>
    </source>
</evidence>
<feature type="domain" description="Helicase C-terminal" evidence="10">
    <location>
        <begin position="1619"/>
        <end position="1765"/>
    </location>
</feature>
<protein>
    <submittedName>
        <fullName evidence="12">Uncharacterized protein</fullName>
    </submittedName>
</protein>
<dbReference type="GO" id="GO:0005524">
    <property type="term" value="F:ATP binding"/>
    <property type="evidence" value="ECO:0007669"/>
    <property type="project" value="UniProtKB-KW"/>
</dbReference>
<feature type="region of interest" description="Disordered" evidence="8">
    <location>
        <begin position="4723"/>
        <end position="4747"/>
    </location>
</feature>
<evidence type="ECO:0000313" key="12">
    <source>
        <dbReference type="EMBL" id="KAL3679447.1"/>
    </source>
</evidence>
<feature type="compositionally biased region" description="Polar residues" evidence="8">
    <location>
        <begin position="4621"/>
        <end position="4637"/>
    </location>
</feature>
<dbReference type="InterPro" id="IPR049730">
    <property type="entry name" value="SNF2/RAD54-like_C"/>
</dbReference>
<accession>A0ABD3GMQ6</accession>
<feature type="compositionally biased region" description="Polar residues" evidence="8">
    <location>
        <begin position="4409"/>
        <end position="4420"/>
    </location>
</feature>
<feature type="compositionally biased region" description="Polar residues" evidence="8">
    <location>
        <begin position="610"/>
        <end position="637"/>
    </location>
</feature>
<dbReference type="Proteomes" id="UP001633002">
    <property type="component" value="Unassembled WGS sequence"/>
</dbReference>
<dbReference type="InterPro" id="IPR014001">
    <property type="entry name" value="Helicase_ATP-bd"/>
</dbReference>
<feature type="region of interest" description="Disordered" evidence="8">
    <location>
        <begin position="2332"/>
        <end position="2391"/>
    </location>
</feature>
<feature type="region of interest" description="Disordered" evidence="8">
    <location>
        <begin position="784"/>
        <end position="808"/>
    </location>
</feature>
<feature type="compositionally biased region" description="Basic and acidic residues" evidence="8">
    <location>
        <begin position="784"/>
        <end position="798"/>
    </location>
</feature>
<feature type="compositionally biased region" description="Low complexity" evidence="8">
    <location>
        <begin position="4145"/>
        <end position="4157"/>
    </location>
</feature>
<evidence type="ECO:0000256" key="1">
    <source>
        <dbReference type="ARBA" id="ARBA00004123"/>
    </source>
</evidence>
<evidence type="ECO:0000259" key="9">
    <source>
        <dbReference type="PROSITE" id="PS51192"/>
    </source>
</evidence>
<feature type="compositionally biased region" description="Polar residues" evidence="8">
    <location>
        <begin position="2488"/>
        <end position="2498"/>
    </location>
</feature>
<feature type="region of interest" description="Disordered" evidence="8">
    <location>
        <begin position="3208"/>
        <end position="3456"/>
    </location>
</feature>
<feature type="compositionally biased region" description="Polar residues" evidence="8">
    <location>
        <begin position="666"/>
        <end position="682"/>
    </location>
</feature>
<dbReference type="InterPro" id="IPR000330">
    <property type="entry name" value="SNF2_N"/>
</dbReference>
<dbReference type="InterPro" id="IPR014012">
    <property type="entry name" value="HSA_dom"/>
</dbReference>
<feature type="compositionally biased region" description="Polar residues" evidence="8">
    <location>
        <begin position="979"/>
        <end position="993"/>
    </location>
</feature>
<evidence type="ECO:0000256" key="2">
    <source>
        <dbReference type="ARBA" id="ARBA00022741"/>
    </source>
</evidence>
<keyword evidence="3" id="KW-0378">Hydrolase</keyword>
<dbReference type="FunFam" id="3.40.50.10810:FF:000016">
    <property type="entry name" value="Chromatin structure-remodeling complex protein SYD"/>
    <property type="match status" value="1"/>
</dbReference>
<feature type="region of interest" description="Disordered" evidence="8">
    <location>
        <begin position="2460"/>
        <end position="2541"/>
    </location>
</feature>
<dbReference type="Pfam" id="PF00176">
    <property type="entry name" value="SNF2-rel_dom"/>
    <property type="match status" value="1"/>
</dbReference>
<evidence type="ECO:0000256" key="7">
    <source>
        <dbReference type="SAM" id="Coils"/>
    </source>
</evidence>
<feature type="compositionally biased region" description="Low complexity" evidence="8">
    <location>
        <begin position="4658"/>
        <end position="4670"/>
    </location>
</feature>
<feature type="compositionally biased region" description="Basic and acidic residues" evidence="8">
    <location>
        <begin position="4396"/>
        <end position="4406"/>
    </location>
</feature>
<feature type="compositionally biased region" description="Low complexity" evidence="8">
    <location>
        <begin position="2422"/>
        <end position="2445"/>
    </location>
</feature>
<feature type="region of interest" description="Disordered" evidence="8">
    <location>
        <begin position="2210"/>
        <end position="2258"/>
    </location>
</feature>
<dbReference type="Gene3D" id="3.40.50.10810">
    <property type="entry name" value="Tandem AAA-ATPase domain"/>
    <property type="match status" value="1"/>
</dbReference>
<dbReference type="GO" id="GO:0005634">
    <property type="term" value="C:nucleus"/>
    <property type="evidence" value="ECO:0007669"/>
    <property type="project" value="UniProtKB-SubCell"/>
</dbReference>
<feature type="region of interest" description="Disordered" evidence="8">
    <location>
        <begin position="721"/>
        <end position="740"/>
    </location>
</feature>
<feature type="region of interest" description="Disordered" evidence="8">
    <location>
        <begin position="420"/>
        <end position="515"/>
    </location>
</feature>
<evidence type="ECO:0000256" key="4">
    <source>
        <dbReference type="ARBA" id="ARBA00022806"/>
    </source>
</evidence>
<feature type="compositionally biased region" description="Polar residues" evidence="8">
    <location>
        <begin position="3842"/>
        <end position="3854"/>
    </location>
</feature>
<feature type="compositionally biased region" description="Polar residues" evidence="8">
    <location>
        <begin position="3776"/>
        <end position="3806"/>
    </location>
</feature>
<feature type="domain" description="HSA" evidence="11">
    <location>
        <begin position="1126"/>
        <end position="1198"/>
    </location>
</feature>
<dbReference type="CDD" id="cd18793">
    <property type="entry name" value="SF2_C_SNF"/>
    <property type="match status" value="1"/>
</dbReference>
<organism evidence="12 13">
    <name type="scientific">Riccia sorocarpa</name>
    <dbReference type="NCBI Taxonomy" id="122646"/>
    <lineage>
        <taxon>Eukaryota</taxon>
        <taxon>Viridiplantae</taxon>
        <taxon>Streptophyta</taxon>
        <taxon>Embryophyta</taxon>
        <taxon>Marchantiophyta</taxon>
        <taxon>Marchantiopsida</taxon>
        <taxon>Marchantiidae</taxon>
        <taxon>Marchantiales</taxon>
        <taxon>Ricciaceae</taxon>
        <taxon>Riccia</taxon>
    </lineage>
</organism>
<feature type="compositionally biased region" description="Low complexity" evidence="8">
    <location>
        <begin position="2210"/>
        <end position="2219"/>
    </location>
</feature>
<name>A0ABD3GMQ6_9MARC</name>
<dbReference type="InterPro" id="IPR029295">
    <property type="entry name" value="SnAC"/>
</dbReference>
<feature type="compositionally biased region" description="Basic and acidic residues" evidence="8">
    <location>
        <begin position="5156"/>
        <end position="5166"/>
    </location>
</feature>
<feature type="compositionally biased region" description="Low complexity" evidence="8">
    <location>
        <begin position="2348"/>
        <end position="2376"/>
    </location>
</feature>
<dbReference type="Gene3D" id="3.40.50.300">
    <property type="entry name" value="P-loop containing nucleotide triphosphate hydrolases"/>
    <property type="match status" value="1"/>
</dbReference>
<evidence type="ECO:0000259" key="11">
    <source>
        <dbReference type="PROSITE" id="PS51204"/>
    </source>
</evidence>
<dbReference type="SMART" id="SM01314">
    <property type="entry name" value="SnAC"/>
    <property type="match status" value="1"/>
</dbReference>
<feature type="compositionally biased region" description="Low complexity" evidence="8">
    <location>
        <begin position="3649"/>
        <end position="3668"/>
    </location>
</feature>
<evidence type="ECO:0000259" key="10">
    <source>
        <dbReference type="PROSITE" id="PS51194"/>
    </source>
</evidence>
<feature type="compositionally biased region" description="Low complexity" evidence="8">
    <location>
        <begin position="2460"/>
        <end position="2487"/>
    </location>
</feature>
<keyword evidence="5" id="KW-0067">ATP-binding</keyword>
<feature type="compositionally biased region" description="Low complexity" evidence="8">
    <location>
        <begin position="3375"/>
        <end position="3390"/>
    </location>
</feature>
<feature type="compositionally biased region" description="Basic and acidic residues" evidence="8">
    <location>
        <begin position="4687"/>
        <end position="4699"/>
    </location>
</feature>
<feature type="region of interest" description="Disordered" evidence="8">
    <location>
        <begin position="5059"/>
        <end position="5084"/>
    </location>
</feature>
<feature type="coiled-coil region" evidence="7">
    <location>
        <begin position="1171"/>
        <end position="1198"/>
    </location>
</feature>
<feature type="compositionally biased region" description="Low complexity" evidence="8">
    <location>
        <begin position="3254"/>
        <end position="3272"/>
    </location>
</feature>
<gene>
    <name evidence="12" type="ORF">R1sor_022403</name>
</gene>
<feature type="region of interest" description="Disordered" evidence="8">
    <location>
        <begin position="3471"/>
        <end position="3490"/>
    </location>
</feature>
<feature type="compositionally biased region" description="Polar residues" evidence="8">
    <location>
        <begin position="2505"/>
        <end position="2523"/>
    </location>
</feature>
<dbReference type="SMART" id="SM00487">
    <property type="entry name" value="DEXDc"/>
    <property type="match status" value="1"/>
</dbReference>
<keyword evidence="13" id="KW-1185">Reference proteome</keyword>
<feature type="region of interest" description="Disordered" evidence="8">
    <location>
        <begin position="4814"/>
        <end position="4935"/>
    </location>
</feature>
<feature type="region of interest" description="Disordered" evidence="8">
    <location>
        <begin position="4238"/>
        <end position="4264"/>
    </location>
</feature>
<feature type="compositionally biased region" description="Polar residues" evidence="8">
    <location>
        <begin position="3122"/>
        <end position="3138"/>
    </location>
</feature>
<feature type="region of interest" description="Disordered" evidence="8">
    <location>
        <begin position="4313"/>
        <end position="4332"/>
    </location>
</feature>
<dbReference type="PROSITE" id="PS51194">
    <property type="entry name" value="HELICASE_CTER"/>
    <property type="match status" value="1"/>
</dbReference>
<feature type="region of interest" description="Disordered" evidence="8">
    <location>
        <begin position="233"/>
        <end position="318"/>
    </location>
</feature>
<dbReference type="Pfam" id="PF00271">
    <property type="entry name" value="Helicase_C"/>
    <property type="match status" value="1"/>
</dbReference>
<feature type="compositionally biased region" description="Polar residues" evidence="8">
    <location>
        <begin position="306"/>
        <end position="317"/>
    </location>
</feature>
<feature type="region of interest" description="Disordered" evidence="8">
    <location>
        <begin position="1946"/>
        <end position="1966"/>
    </location>
</feature>
<feature type="compositionally biased region" description="Low complexity" evidence="8">
    <location>
        <begin position="3213"/>
        <end position="3228"/>
    </location>
</feature>
<feature type="compositionally biased region" description="Polar residues" evidence="8">
    <location>
        <begin position="3861"/>
        <end position="3887"/>
    </location>
</feature>
<dbReference type="PANTHER" id="PTHR10799">
    <property type="entry name" value="SNF2/RAD54 HELICASE FAMILY"/>
    <property type="match status" value="1"/>
</dbReference>
<feature type="region of interest" description="Disordered" evidence="8">
    <location>
        <begin position="2741"/>
        <end position="2764"/>
    </location>
</feature>
<feature type="compositionally biased region" description="Low complexity" evidence="8">
    <location>
        <begin position="3715"/>
        <end position="3734"/>
    </location>
</feature>
<dbReference type="PROSITE" id="PS51192">
    <property type="entry name" value="HELICASE_ATP_BIND_1"/>
    <property type="match status" value="1"/>
</dbReference>
<comment type="subcellular location">
    <subcellularLocation>
        <location evidence="1">Nucleus</location>
    </subcellularLocation>
</comment>
<feature type="compositionally biased region" description="Low complexity" evidence="8">
    <location>
        <begin position="2597"/>
        <end position="2611"/>
    </location>
</feature>
<dbReference type="GO" id="GO:0004386">
    <property type="term" value="F:helicase activity"/>
    <property type="evidence" value="ECO:0007669"/>
    <property type="project" value="UniProtKB-KW"/>
</dbReference>
<feature type="compositionally biased region" description="Polar residues" evidence="8">
    <location>
        <begin position="3573"/>
        <end position="3628"/>
    </location>
</feature>
<feature type="compositionally biased region" description="Polar residues" evidence="8">
    <location>
        <begin position="180"/>
        <end position="195"/>
    </location>
</feature>
<keyword evidence="4" id="KW-0347">Helicase</keyword>
<feature type="compositionally biased region" description="Polar residues" evidence="8">
    <location>
        <begin position="5071"/>
        <end position="5084"/>
    </location>
</feature>
<keyword evidence="2" id="KW-0547">Nucleotide-binding</keyword>
<keyword evidence="6" id="KW-0539">Nucleus</keyword>
<feature type="region of interest" description="Disordered" evidence="8">
    <location>
        <begin position="862"/>
        <end position="883"/>
    </location>
</feature>
<feature type="region of interest" description="Disordered" evidence="8">
    <location>
        <begin position="567"/>
        <end position="686"/>
    </location>
</feature>
<feature type="compositionally biased region" description="Polar residues" evidence="8">
    <location>
        <begin position="3820"/>
        <end position="3830"/>
    </location>
</feature>
<feature type="compositionally biased region" description="Basic residues" evidence="8">
    <location>
        <begin position="2881"/>
        <end position="2893"/>
    </location>
</feature>
<feature type="compositionally biased region" description="Low complexity" evidence="8">
    <location>
        <begin position="3150"/>
        <end position="3162"/>
    </location>
</feature>
<feature type="compositionally biased region" description="Low complexity" evidence="8">
    <location>
        <begin position="3427"/>
        <end position="3456"/>
    </location>
</feature>
<feature type="compositionally biased region" description="Polar residues" evidence="8">
    <location>
        <begin position="2228"/>
        <end position="2238"/>
    </location>
</feature>
<feature type="region of interest" description="Disordered" evidence="8">
    <location>
        <begin position="2038"/>
        <end position="2125"/>
    </location>
</feature>
<feature type="compositionally biased region" description="Basic and acidic residues" evidence="8">
    <location>
        <begin position="2826"/>
        <end position="2839"/>
    </location>
</feature>
<feature type="domain" description="Helicase ATP-binding" evidence="9">
    <location>
        <begin position="1308"/>
        <end position="1475"/>
    </location>
</feature>
<feature type="compositionally biased region" description="Polar residues" evidence="8">
    <location>
        <begin position="2741"/>
        <end position="2751"/>
    </location>
</feature>
<comment type="caution">
    <text evidence="12">The sequence shown here is derived from an EMBL/GenBank/DDBJ whole genome shotgun (WGS) entry which is preliminary data.</text>
</comment>
<dbReference type="Pfam" id="PF14619">
    <property type="entry name" value="SnAC"/>
    <property type="match status" value="1"/>
</dbReference>
<feature type="region of interest" description="Disordered" evidence="8">
    <location>
        <begin position="979"/>
        <end position="1010"/>
    </location>
</feature>
<dbReference type="SMART" id="SM00490">
    <property type="entry name" value="HELICc"/>
    <property type="match status" value="1"/>
</dbReference>
<feature type="compositionally biased region" description="Low complexity" evidence="8">
    <location>
        <begin position="496"/>
        <end position="510"/>
    </location>
</feature>
<sequence length="5198" mass="544349">MAEEGINVELEAATFLEKVGQDLKNEPDKLANKFFTICKAMKLKNQEDSVPFKVISRALETVVYQYGLDPSMFTANQGAVGESSQGGAAVYGGSRPPEIGDRQSGGDVPGGLQQVAGIGASSGARMGDTFFRRQAPGVNTVAGVQGMVGDFGSGGMPRTREEDAGGDGSYGSSLRLDKMGQSTSITGGGSLTQMQNRNVMPEQSAARNSLRGHGSLSRTSDIISQENQEAVGWSSLGSGHIGSGEHVAQRATKRKQLDTEEGEETLGRKAKPRNSFDSEMETGAHEADAADDNEDMTNQRDGGFLSLSSTPVHSQAQAVHAQRGIFRASQSDNVDMQNEVRSGLPLRLHEESMINSAPPSEASSDFGRGLSASNVPRWNPRVGAHNAFNPQFHQSQDLDGVRNPQMMNLDGRLTAYGTGFGAGPSVNQTSFPNVDHGQSGAGAGDSESDSESGEDLDISPDAGMEQNREGVDGPTLPFKTSMGGRGAFSSYTAFRSSEQQPGGSSPQESPSMRDTRLDLTGSQRHIRNDQVNSLTDANTGEKSHFFEGVSSGISPLRKESQFPANLQTANVGDDNSQSAKGSGTGLPQMVIGSKAGSGITSSVEEMRPSFTGTNDYQTPESLRNNVTPKKSESSLGLSNAKRKGKKRKTEADEESNASESGGLGTPDQTMNSFDGPQVSYSGDVTKADGTLDVSKKIRPRKRYPRIDPTLSAEERRAVIAERRRQSQAEREADAQAEAQAQSRAAVIEELPLPVSHNAAEDFRTPEVVVGSNYAPYKTSEVQMDVRKPTPVPDSRHGTTVEVDNGGNVDGGNGLLRSASAPRGPAASLQIPVGMFPSGMSDSQSREGPYYAGNVDTVRSSIPQGSLSGVSGNLSRDASSGASPYKSQMVLLPSGEIVRLETVMQAAQSYSSGMLIPQTPARNGAANSLNMNGSGSIQYTPNYGRNFYNANAMGSSVAKFSDASSAQQLVLDAQRRGYQGTQVHGESGSGSANLSEEEDDDMPPDTPVYDTKPQYTTVMKWMLDEHKRKSVVDSIWNEKQRKTDQDITTRFNHLKEAVISSDDISTKTKTVIDLKKLQLLHIQRSLRRGVLTDFFRSDGPDLVTLRSMRRTRPGRRLKQLEKLETKQKEERLRRIRERQKEFFRDVEIHKEKLDDGYKLKRERWRIINRYVKEFHKKKERAHREKIERIQREKINLLKNHDVEGYLRMVQDKKSDRVEQLLKETEAYLEKLGVKLQEQKDSTPGKGGDSYVATPAIEAAGKDKTQHYLENSEKYYLLAHSVKEVISEQPAYLEGGKLREYQMNGLRWMVSLYNNRLNGILADEMGLGKTVQVIALLCHLIEKKQDRGPFLVVVPSSVLPNWLSEVSRWAPKVSTIAYSGAPEERRRLYREEVLQQHFNVLITTYEFLMNKHDRSKLSKIPWHYIIIDEGHRIKNASCKLNAELKHYQSSHRLLLTGTPIQNNLEELWALLNFLLPNIFNSSDDFSQWFNKPFETVAENSPNQALLTEEENLLIINRLHQVLRPFMLRRLKQKVENELPEKIERLVRCEASGYQKLLMKHVTEKLGSLGHAKGKSIQNTVMELRNICNHPFISHLHTEEAEALMPEHYLPPIVRLCGKLETLDRILPKLKAANHRVLLFSTMTRLLDVMEDYLIWRSYRYLRLDGGTGGSERGALIERFNDPQSEAFIFLLSIRAGGIGINLQAADTVIIFDTDWNPQVDLQAQARAHRIGQKRDVLVLRLETVHTIEEQVRAAAEYKLGVANQSITAGFFDDNTSAEDRREYLESLLRENKKEEVAHVLDDEALNDLLARSDAEIDIFESVDKLRIEDEQAEWENCKCSRNGLEILPRPPRLVVESELAALLSSMKKASLEKSVARQNSNDITAYGRGKRAREIRSYAEEYSEEEFERLCRVGEADYETKSEAGRGRGLRKGKAGEETVARSVSEPMVIGDSPNPVPGKKGRGRPRKNALVPVVAGAQSRINPVDAIAKIGSSTGFGGSGLGGSSQAEAVIKETILAMKEIAAGTSGTLSSRVVEKVGGEKTRSLASLQEKPLIVDTHDGNQVPVPEKDNSFTQASQSASPSPSPSPHAGPNSTVPSRENMMDARRPSESPSAISQSIPTAVNDAPTSGLVKAGAVVLTTGEIPLVQPVNEATKSSATGKETLPGITTMPVSFSSTLAPVVKSGAQPGSKVKMSGTGKLTEILARRAAALASPAPSDSAPLMPPPVQVVGTSSALQASRASPKPRGRGKKLSTPPLAAPVIPAQSRVQQTIGATTALVKETLNVTTSSGSAVQTSTALSTMLSVSQSAAVSGQLQSSGAASYALNSRLLQTSPASSPGALPSVLNSPQARSQASELSSSAPSPSPGSSTAAISASPSVQPSQGPPKIVLSSPLGSPVAQIKSASTPLSTSFGLPPGFSPLATSSVSQVPVSAPAEVGKPMSGLSSSLGALAGMKKVETSAVLSSPLSLSSSKAQSSSASQPTPSSKDSLLTSPPASTRTPPGYGLVSTSVTSPLGSVPGQSGKSQGLLIGSKSLQPTGMDMRLLPTGTFQRLMDEALGRKLPAVSPAEVGRALAADIAAMHTLKVPQRPTDLVTTDKTSQGTSGTAASSATAEAVTRKLPPQGGNEGRTPGHMATDKTSKGTGRPAASSTTVEAVTRKRPAEGGNEGRAAKSQKTTLPSVATTVKDAATSAATQVGKSVMTDNLRLSTVSAVSSSSSQPATVAATGKSGLVTPVTGQPSQVVHSSQANQSKDTVGVSVGGSAPKGASAVIQQEVSGAGKGANLTGSSDALLKEGGKVSVSGDGGKGVTSVQAGKSVENVAGFVASEEASKPPSSHDEKQKSTPTVASAGGTGNPGKLSIVEKGTDVVVQNSVPISKAEAGRKRAAARAAARRKSSAQGAPPADKGAVAEKASAVPANPATGSERPEAKTVGAGKPNSDALTSPPASASSSGAGAVTGQTGVTLPVTRPGDTQHVHEKVSSIPPVLKVPDHEKATASSLLERGKQIEALASGDIRLRTGAISPHLFTSSGTRKSGTVSLVESGKQILPKAREETRNSLRSAASTLEVTKVVEAAAKVGESSAVVQSKIVPPASISSEMSKAAGAVTVSDVQKTETSIKVAAETSGGTSASDLQKNDNSTKAALETPDASTKAETPASQAAKAAANQRWKKSARNRDKFQTSTTVASPSSPVVNVQDNAAKNVLAVKTVDSSAGPVNTAPPAANSAAVAEASKPDPVVTRQTPKAGLNQPLKAVSSAGPVNTAPPAANPAAVAEASKPDPVVTRQTPRASLNQPLKADSSAVAEASKPDPVVTRQTPRAGLNQPLKADLSAGPVNTAPPAANSAAVAEASKPDPVVTRQTPRAGLNQPLKADLSAGPVNTAPPAANSAAVAEASKPDPVVTRQTPRAGLSQPLKATARAESSRRKAQQTAGSSSAGARSGGDSVATIAPPSQSIPSVSSSLASGSVLAATILSSAKSPWEKKTGNQETIVSSKVTVSQSTSTIVSEIAKVMGEVKSIIGDMRTGDALSGGTKASGADALAQGRNQGAAAKPNLRSPKAKLNASAPAASGGPRQKAATLSSKSVTRSGNDIVPTVSSPSNKGAGTDVASSTIKPTSVTMEPLPSQSTKTVVESTIPAGVETRRANPRSSQKRAAVNAAGGSSSGVGTPSPAGQPVNVGGRKNVNPELEPSRAKGRTSSTPGIPALGSNPQSAEVVGKKSVAPSPSQVAAGAGAVAGSVDGRGGTPEDKNGKAGLQSGSEKGVASLEQVKVTADDEAGKTKSVSSAGGMSQKATGNAGSSSVNLSDPNVSALQPLGTVDNKDPRAQSNKQQTRSAPGTGASKKELGSPSTTGVSKGSSDNPKESPEQSNKQQSHSSPGTGASTKESVSQSATGVPKGSSDIPAGVVGPVTNSPSVQVAKDITPATAAATATGEMKEGVADHAAGPKVCLQETSPSVVVSGSESIARSSDVSKAAAKVAPANVGKEGWRGAISALVSSLLFSRTDALKSSRPILEPGSGRSFKEPHKPISSEELRIGLLKSPVKGAHVGPVTGSVSSSLPLMKADIYPPVENNEVKKGSVLSVTSGDSRAPISSEDGLGASAVGLSTVVPQGSSGQAVIGSCSVRRGETVQEEVIVSAESSVVQGRQVQTDGSSSSVDGSDVSAMERKPGGLCVTQSETQSEPAITGATEVENRGTLTSCPPREETLGREGCKASNLPTRPVVGVTVCMLETAPRGLEVVPACPSSLDNSCTVSRSEERSLPSGKISSEGTGECSLAVAANQEFQRGNSQPVSALDSEESKSPSPNAVDFTGKAQREQLDSLQEQEQNTGGGKGVILNDLSLPAQGTEQERERVDAKPFSGFELNAVNPTDNLIVNPRPTTPLPCEEDLPDEPSRSLAGDLKTTKESEKVAVNKDSGTLSMDSLTSEAAAPKRGTKMTDSMSLLQPSTEPSLLLGSVEQEISAADKQEYPSAVVAPFGLDGSLSGKGLAFSGTSQVVESARHDSTGDQVLVDYVVVGNVLSTRGEIAETTARRQPSPSVVETEALDKEEVTAVDVVRTKAEGGPCPKTLPPLAETGIQHRTVDKESSPVTSIPLSLHSAEGSSVLNPEPAVSFTNGTDKSREEFQNELPSVQTSPGPSTSPENSESDRRESKAKETSVPKGTEESLSGGAASLSELRLTAVSAQPVAAGGDKCPSDKPGNHGMEVDRVEPSAIPAEADHDKFLCSRQEMEMSGPEDTMQPPQDHENSTSGRQELEMPVLEPTLQPGEADVKFTSCLHEMEISVTEAIEKDLSADAVKPGDPELAAVSNARTQDCETFKADSAAARISVPEGTDPINPSPELSTPADPEPAVGESRAGFDLSRVKSSLDPQAGEAKSYASDRQDTAVEILDPEEAVGTDKGKSEKVGSAAPNALVERVSDSALEASSKKLTEAEDTLPADKQATDVMETEAEVAAEDVSSCGQSLSAFASVDMKLQAETKTPDVEIPALEKQDSREMQKALSKFTDKCISMEGQSMSTIPGNAESVAKISATDEKREEKGEGAALDVPPCGESLLALPSVECSLPAETQVPGEETPPLQCQQKASPASTGISMVDQSISTVGQDAESSLKLLAAEEKIQGQESNEVELAEGAIEEKLAVGKQALLVLPPVVHPRGEPQAAEKGSPEKENEGKLAMDTVLVLPNEGSVGSVPGTYSGSDKKNPESD</sequence>
<feature type="region of interest" description="Disordered" evidence="8">
    <location>
        <begin position="2587"/>
        <end position="2677"/>
    </location>
</feature>
<feature type="region of interest" description="Disordered" evidence="8">
    <location>
        <begin position="4552"/>
        <end position="4699"/>
    </location>
</feature>
<feature type="region of interest" description="Disordered" evidence="8">
    <location>
        <begin position="4277"/>
        <end position="4303"/>
    </location>
</feature>
<feature type="compositionally biased region" description="Polar residues" evidence="8">
    <location>
        <begin position="3280"/>
        <end position="3290"/>
    </location>
</feature>
<feature type="compositionally biased region" description="Acidic residues" evidence="8">
    <location>
        <begin position="446"/>
        <end position="458"/>
    </location>
</feature>
<dbReference type="InterPro" id="IPR038718">
    <property type="entry name" value="SNF2-like_sf"/>
</dbReference>
<feature type="compositionally biased region" description="Basic and acidic residues" evidence="8">
    <location>
        <begin position="721"/>
        <end position="733"/>
    </location>
</feature>
<feature type="region of interest" description="Disordered" evidence="8">
    <location>
        <begin position="5005"/>
        <end position="5040"/>
    </location>
</feature>
<feature type="region of interest" description="Disordered" evidence="8">
    <location>
        <begin position="3119"/>
        <end position="3194"/>
    </location>
</feature>
<proteinExistence type="predicted"/>
<feature type="compositionally biased region" description="Basic and acidic residues" evidence="8">
    <location>
        <begin position="5024"/>
        <end position="5034"/>
    </location>
</feature>
<dbReference type="InterPro" id="IPR001650">
    <property type="entry name" value="Helicase_C-like"/>
</dbReference>
<dbReference type="SUPFAM" id="SSF52540">
    <property type="entry name" value="P-loop containing nucleoside triphosphate hydrolases"/>
    <property type="match status" value="2"/>
</dbReference>
<keyword evidence="7" id="KW-0175">Coiled coil</keyword>
<feature type="region of interest" description="Disordered" evidence="8">
    <location>
        <begin position="4364"/>
        <end position="4437"/>
    </location>
</feature>
<feature type="region of interest" description="Disordered" evidence="8">
    <location>
        <begin position="147"/>
        <end position="195"/>
    </location>
</feature>
<feature type="compositionally biased region" description="Polar residues" evidence="8">
    <location>
        <begin position="2108"/>
        <end position="2119"/>
    </location>
</feature>
<evidence type="ECO:0000256" key="5">
    <source>
        <dbReference type="ARBA" id="ARBA00022840"/>
    </source>
</evidence>
<feature type="compositionally biased region" description="Polar residues" evidence="8">
    <location>
        <begin position="567"/>
        <end position="581"/>
    </location>
</feature>
<feature type="compositionally biased region" description="Basic and acidic residues" evidence="8">
    <location>
        <begin position="4639"/>
        <end position="4657"/>
    </location>
</feature>
<feature type="region of interest" description="Disordered" evidence="8">
    <location>
        <begin position="4139"/>
        <end position="4161"/>
    </location>
</feature>
<dbReference type="PROSITE" id="PS51204">
    <property type="entry name" value="HSA"/>
    <property type="match status" value="1"/>
</dbReference>
<dbReference type="InterPro" id="IPR027417">
    <property type="entry name" value="P-loop_NTPase"/>
</dbReference>
<feature type="region of interest" description="Disordered" evidence="8">
    <location>
        <begin position="3520"/>
        <end position="3913"/>
    </location>
</feature>
<evidence type="ECO:0000256" key="8">
    <source>
        <dbReference type="SAM" id="MobiDB-lite"/>
    </source>
</evidence>
<evidence type="ECO:0000313" key="13">
    <source>
        <dbReference type="Proteomes" id="UP001633002"/>
    </source>
</evidence>
<feature type="compositionally biased region" description="Low complexity" evidence="8">
    <location>
        <begin position="3331"/>
        <end position="3346"/>
    </location>
</feature>
<feature type="compositionally biased region" description="Low complexity" evidence="8">
    <location>
        <begin position="2940"/>
        <end position="2961"/>
    </location>
</feature>
<reference evidence="12 13" key="1">
    <citation type="submission" date="2024-09" db="EMBL/GenBank/DDBJ databases">
        <title>Chromosome-scale assembly of Riccia sorocarpa.</title>
        <authorList>
            <person name="Paukszto L."/>
        </authorList>
    </citation>
    <scope>NUCLEOTIDE SEQUENCE [LARGE SCALE GENOMIC DNA]</scope>
    <source>
        <strain evidence="12">LP-2024</strain>
        <tissue evidence="12">Aerial parts of the thallus</tissue>
    </source>
</reference>
<evidence type="ECO:0000256" key="3">
    <source>
        <dbReference type="ARBA" id="ARBA00022801"/>
    </source>
</evidence>
<feature type="compositionally biased region" description="Low complexity" evidence="8">
    <location>
        <begin position="3178"/>
        <end position="3192"/>
    </location>
</feature>
<feature type="compositionally biased region" description="Polar residues" evidence="8">
    <location>
        <begin position="4277"/>
        <end position="4286"/>
    </location>
</feature>
<feature type="region of interest" description="Disordered" evidence="8">
    <location>
        <begin position="5143"/>
        <end position="5198"/>
    </location>
</feature>
<dbReference type="FunFam" id="3.40.50.300:FF:000871">
    <property type="entry name" value="Chromatin structure-remodeling complex protein SYD"/>
    <property type="match status" value="1"/>
</dbReference>